<keyword evidence="2" id="KW-1185">Reference proteome</keyword>
<proteinExistence type="predicted"/>
<organism evidence="1 2">
    <name type="scientific">Aspergillus melleus</name>
    <dbReference type="NCBI Taxonomy" id="138277"/>
    <lineage>
        <taxon>Eukaryota</taxon>
        <taxon>Fungi</taxon>
        <taxon>Dikarya</taxon>
        <taxon>Ascomycota</taxon>
        <taxon>Pezizomycotina</taxon>
        <taxon>Eurotiomycetes</taxon>
        <taxon>Eurotiomycetidae</taxon>
        <taxon>Eurotiales</taxon>
        <taxon>Aspergillaceae</taxon>
        <taxon>Aspergillus</taxon>
        <taxon>Aspergillus subgen. Circumdati</taxon>
    </lineage>
</organism>
<comment type="caution">
    <text evidence="1">The sequence shown here is derived from an EMBL/GenBank/DDBJ whole genome shotgun (WGS) entry which is preliminary data.</text>
</comment>
<evidence type="ECO:0000313" key="2">
    <source>
        <dbReference type="Proteomes" id="UP001177260"/>
    </source>
</evidence>
<reference evidence="1 2" key="1">
    <citation type="journal article" date="2023" name="ACS Omega">
        <title>Identification of the Neoaspergillic Acid Biosynthesis Gene Cluster by Establishing an In Vitro CRISPR-Ribonucleoprotein Genetic System in Aspergillus melleus.</title>
        <authorList>
            <person name="Yuan B."/>
            <person name="Grau M.F."/>
            <person name="Murata R.M."/>
            <person name="Torok T."/>
            <person name="Venkateswaran K."/>
            <person name="Stajich J.E."/>
            <person name="Wang C.C.C."/>
        </authorList>
    </citation>
    <scope>NUCLEOTIDE SEQUENCE [LARGE SCALE GENOMIC DNA]</scope>
    <source>
        <strain evidence="1 2">IMV 1140</strain>
    </source>
</reference>
<dbReference type="EMBL" id="JAOPJF010000019">
    <property type="protein sequence ID" value="KAK1146193.1"/>
    <property type="molecule type" value="Genomic_DNA"/>
</dbReference>
<protein>
    <submittedName>
        <fullName evidence="1">Uncharacterized protein</fullName>
    </submittedName>
</protein>
<gene>
    <name evidence="1" type="ORF">N8T08_003283</name>
</gene>
<sequence length="641" mass="73001">MLLHACLAVSAKQLSRAPQSTTSLTLDTSPVYYYQQALREMSHFLIEPSYSGSDELLASSIILSTYEILDVSGPSFGSHLKGVASLIRSHRITGDETGIRGATYWTWYRHEVWVAFQTGRRMFLDEGYWKPKDVQEGFEGMSMRDVANRVLFVFGQCVSCTINTGATAMRARQENVERQRARADELRDALEEWKKKLPVSMRIYFRQTQPQTQSQTHSLQSLQENGSTASTGQEINQFPATWYAYPESAISHQLYHASKILLELHTPSFSSSNTNENNPFRTRRDLERSRREIFMIANSRIDQTWGLSSTQCLYVAGLVTEGVLERECTLELIEMCQRVTGRQTGMAAEQGPSESGSTVDSRIAVVQMPSQAQSHGPEDDWTGINDPKERRRLQNRLNQRALRNRRKISKDLSGAAARSGSPQESSQESVSSNHTSPAQLAVVQTPQRERKTAPRNIHELMLEVQNRTLRNHRLGTPNINDLATLSKLNMKHALMDNIVAVGMTMAWVADDDSISIFSMTRPGYPDHAIPDSLRPTELQRTKPHHPWLDIFPFPQIRDNLITAQEDFDDDELCHDLMAFWDSENSEPAVLIWGSPWNPRNWEVTEAFVRKWGWVLDGCSEIQESTNRWRRMRGEKALLINR</sequence>
<dbReference type="Proteomes" id="UP001177260">
    <property type="component" value="Unassembled WGS sequence"/>
</dbReference>
<accession>A0ACC3B804</accession>
<name>A0ACC3B804_9EURO</name>
<evidence type="ECO:0000313" key="1">
    <source>
        <dbReference type="EMBL" id="KAK1146193.1"/>
    </source>
</evidence>